<feature type="region of interest" description="Disordered" evidence="11">
    <location>
        <begin position="522"/>
        <end position="756"/>
    </location>
</feature>
<evidence type="ECO:0000256" key="8">
    <source>
        <dbReference type="ARBA" id="ARBA00022946"/>
    </source>
</evidence>
<dbReference type="GO" id="GO:0033512">
    <property type="term" value="P:L-lysine catabolic process to acetyl-CoA via saccharopine"/>
    <property type="evidence" value="ECO:0007669"/>
    <property type="project" value="UniProtKB-UniPathway"/>
</dbReference>
<dbReference type="Gene3D" id="2.40.50.100">
    <property type="match status" value="1"/>
</dbReference>
<evidence type="ECO:0000313" key="13">
    <source>
        <dbReference type="EMBL" id="KAF8679544.1"/>
    </source>
</evidence>
<evidence type="ECO:0000259" key="12">
    <source>
        <dbReference type="PROSITE" id="PS50968"/>
    </source>
</evidence>
<dbReference type="InterPro" id="IPR001078">
    <property type="entry name" value="2-oxoacid_DH_actylTfrase"/>
</dbReference>
<dbReference type="AlphaFoldDB" id="A0A8H7LK31"/>
<evidence type="ECO:0000256" key="3">
    <source>
        <dbReference type="ARBA" id="ARBA00007317"/>
    </source>
</evidence>
<dbReference type="InterPro" id="IPR011053">
    <property type="entry name" value="Single_hybrid_motif"/>
</dbReference>
<feature type="compositionally biased region" description="Basic and acidic residues" evidence="11">
    <location>
        <begin position="590"/>
        <end position="600"/>
    </location>
</feature>
<dbReference type="SUPFAM" id="SSF51230">
    <property type="entry name" value="Single hybrid motif"/>
    <property type="match status" value="1"/>
</dbReference>
<evidence type="ECO:0000256" key="2">
    <source>
        <dbReference type="ARBA" id="ARBA00005145"/>
    </source>
</evidence>
<dbReference type="Gene3D" id="3.30.559.10">
    <property type="entry name" value="Chloramphenicol acetyltransferase-like domain"/>
    <property type="match status" value="1"/>
</dbReference>
<comment type="similarity">
    <text evidence="3">Belongs to the 2-oxoacid dehydrogenase family.</text>
</comment>
<dbReference type="GO" id="GO:0006099">
    <property type="term" value="P:tricarboxylic acid cycle"/>
    <property type="evidence" value="ECO:0007669"/>
    <property type="project" value="UniProtKB-KW"/>
</dbReference>
<comment type="caution">
    <text evidence="13">The sequence shown here is derived from an EMBL/GenBank/DDBJ whole genome shotgun (WGS) entry which is preliminary data.</text>
</comment>
<evidence type="ECO:0000256" key="7">
    <source>
        <dbReference type="ARBA" id="ARBA00022823"/>
    </source>
</evidence>
<dbReference type="GO" id="GO:0045252">
    <property type="term" value="C:oxoglutarate dehydrogenase complex"/>
    <property type="evidence" value="ECO:0007669"/>
    <property type="project" value="InterPro"/>
</dbReference>
<comment type="cofactor">
    <cofactor evidence="1">
        <name>(R)-lipoate</name>
        <dbReference type="ChEBI" id="CHEBI:83088"/>
    </cofactor>
</comment>
<evidence type="ECO:0000256" key="10">
    <source>
        <dbReference type="ARBA" id="ARBA00032406"/>
    </source>
</evidence>
<dbReference type="InterPro" id="IPR006255">
    <property type="entry name" value="SucB"/>
</dbReference>
<evidence type="ECO:0000256" key="5">
    <source>
        <dbReference type="ARBA" id="ARBA00022532"/>
    </source>
</evidence>
<dbReference type="InterPro" id="IPR000089">
    <property type="entry name" value="Biotin_lipoyl"/>
</dbReference>
<dbReference type="Pfam" id="PF00198">
    <property type="entry name" value="2-oxoacid_dh"/>
    <property type="match status" value="1"/>
</dbReference>
<feature type="compositionally biased region" description="Basic and acidic residues" evidence="11">
    <location>
        <begin position="160"/>
        <end position="196"/>
    </location>
</feature>
<accession>A0A8H7LK31</accession>
<dbReference type="Proteomes" id="UP000650582">
    <property type="component" value="Unassembled WGS sequence"/>
</dbReference>
<dbReference type="UniPathway" id="UPA00868">
    <property type="reaction ID" value="UER00840"/>
</dbReference>
<reference evidence="13" key="1">
    <citation type="submission" date="2020-09" db="EMBL/GenBank/DDBJ databases">
        <title>Comparative genome analyses of four rice-infecting Rhizoctonia solani isolates reveal extensive enrichment of homogalacturonan modification genes.</title>
        <authorList>
            <person name="Lee D.-Y."/>
            <person name="Jeon J."/>
            <person name="Kim K.-T."/>
            <person name="Cheong K."/>
            <person name="Song H."/>
            <person name="Choi G."/>
            <person name="Ko J."/>
            <person name="Opiyo S.O."/>
            <person name="Zuo S."/>
            <person name="Madhav S."/>
            <person name="Lee Y.-H."/>
            <person name="Wang G.-L."/>
        </authorList>
    </citation>
    <scope>NUCLEOTIDE SEQUENCE</scope>
    <source>
        <strain evidence="13">AG1-IA YN-7</strain>
    </source>
</reference>
<dbReference type="SUPFAM" id="SSF52777">
    <property type="entry name" value="CoA-dependent acyltransferases"/>
    <property type="match status" value="1"/>
</dbReference>
<dbReference type="PROSITE" id="PS00189">
    <property type="entry name" value="LIPOYL"/>
    <property type="match status" value="1"/>
</dbReference>
<dbReference type="GO" id="GO:0016071">
    <property type="term" value="P:mRNA metabolic process"/>
    <property type="evidence" value="ECO:0007669"/>
    <property type="project" value="UniProtKB-ARBA"/>
</dbReference>
<dbReference type="PANTHER" id="PTHR43416">
    <property type="entry name" value="DIHYDROLIPOYLLYSINE-RESIDUE SUCCINYLTRANSFERASE COMPONENT OF 2-OXOGLUTARATE DEHYDROGENASE COMPLEX, MITOCHONDRIAL-RELATED"/>
    <property type="match status" value="1"/>
</dbReference>
<dbReference type="Pfam" id="PF15365">
    <property type="entry name" value="PNRC"/>
    <property type="match status" value="1"/>
</dbReference>
<keyword evidence="8" id="KW-0809">Transit peptide</keyword>
<feature type="compositionally biased region" description="Low complexity" evidence="11">
    <location>
        <begin position="565"/>
        <end position="578"/>
    </location>
</feature>
<dbReference type="InterPro" id="IPR050537">
    <property type="entry name" value="2-oxoacid_dehydrogenase"/>
</dbReference>
<dbReference type="GO" id="GO:0005739">
    <property type="term" value="C:mitochondrion"/>
    <property type="evidence" value="ECO:0007669"/>
    <property type="project" value="TreeGrafter"/>
</dbReference>
<feature type="compositionally biased region" description="Polar residues" evidence="11">
    <location>
        <begin position="682"/>
        <end position="694"/>
    </location>
</feature>
<dbReference type="CDD" id="cd06849">
    <property type="entry name" value="lipoyl_domain"/>
    <property type="match status" value="1"/>
</dbReference>
<feature type="region of interest" description="Disordered" evidence="11">
    <location>
        <begin position="117"/>
        <end position="208"/>
    </location>
</feature>
<evidence type="ECO:0000256" key="11">
    <source>
        <dbReference type="SAM" id="MobiDB-lite"/>
    </source>
</evidence>
<protein>
    <recommendedName>
        <fullName evidence="4">dihydrolipoyllysine-residue succinyltransferase</fullName>
        <ecNumber evidence="4">2.3.1.61</ecNumber>
    </recommendedName>
    <alternativeName>
        <fullName evidence="10">2-oxoglutarate dehydrogenase complex component E2</fullName>
    </alternativeName>
</protein>
<feature type="domain" description="Lipoyl-binding" evidence="12">
    <location>
        <begin position="43"/>
        <end position="118"/>
    </location>
</feature>
<evidence type="ECO:0000256" key="4">
    <source>
        <dbReference type="ARBA" id="ARBA00012945"/>
    </source>
</evidence>
<evidence type="ECO:0000256" key="6">
    <source>
        <dbReference type="ARBA" id="ARBA00022679"/>
    </source>
</evidence>
<organism evidence="13 14">
    <name type="scientific">Rhizoctonia solani</name>
    <dbReference type="NCBI Taxonomy" id="456999"/>
    <lineage>
        <taxon>Eukaryota</taxon>
        <taxon>Fungi</taxon>
        <taxon>Dikarya</taxon>
        <taxon>Basidiomycota</taxon>
        <taxon>Agaricomycotina</taxon>
        <taxon>Agaricomycetes</taxon>
        <taxon>Cantharellales</taxon>
        <taxon>Ceratobasidiaceae</taxon>
        <taxon>Rhizoctonia</taxon>
    </lineage>
</organism>
<keyword evidence="7" id="KW-0450">Lipoyl</keyword>
<keyword evidence="9 13" id="KW-0012">Acyltransferase</keyword>
<gene>
    <name evidence="13" type="ORF">RHS04_04345</name>
</gene>
<evidence type="ECO:0000313" key="14">
    <source>
        <dbReference type="Proteomes" id="UP000650582"/>
    </source>
</evidence>
<proteinExistence type="inferred from homology"/>
<dbReference type="InterPro" id="IPR003016">
    <property type="entry name" value="2-oxoA_DH_lipoyl-BS"/>
</dbReference>
<name>A0A8H7LK31_9AGAM</name>
<dbReference type="NCBIfam" id="TIGR01347">
    <property type="entry name" value="sucB"/>
    <property type="match status" value="1"/>
</dbReference>
<evidence type="ECO:0000256" key="1">
    <source>
        <dbReference type="ARBA" id="ARBA00001938"/>
    </source>
</evidence>
<dbReference type="InterPro" id="IPR023213">
    <property type="entry name" value="CAT-like_dom_sf"/>
</dbReference>
<dbReference type="EMBL" id="JACYCC010000037">
    <property type="protein sequence ID" value="KAF8679544.1"/>
    <property type="molecule type" value="Genomic_DNA"/>
</dbReference>
<keyword evidence="6 13" id="KW-0808">Transferase</keyword>
<dbReference type="Pfam" id="PF00364">
    <property type="entry name" value="Biotin_lipoyl"/>
    <property type="match status" value="1"/>
</dbReference>
<dbReference type="PANTHER" id="PTHR43416:SF5">
    <property type="entry name" value="DIHYDROLIPOYLLYSINE-RESIDUE SUCCINYLTRANSFERASE COMPONENT OF 2-OXOGLUTARATE DEHYDROGENASE COMPLEX, MITOCHONDRIAL"/>
    <property type="match status" value="1"/>
</dbReference>
<comment type="pathway">
    <text evidence="2">Amino-acid degradation; L-lysine degradation via saccharopine pathway; glutaryl-CoA from L-lysine: step 6/6.</text>
</comment>
<feature type="compositionally biased region" description="Basic and acidic residues" evidence="11">
    <location>
        <begin position="131"/>
        <end position="152"/>
    </location>
</feature>
<dbReference type="EC" id="2.3.1.61" evidence="4"/>
<dbReference type="InterPro" id="IPR028322">
    <property type="entry name" value="PNRC-like_rgn"/>
</dbReference>
<feature type="compositionally biased region" description="Low complexity" evidence="11">
    <location>
        <begin position="529"/>
        <end position="544"/>
    </location>
</feature>
<sequence>MIAARQLGLLASRRMGVAVSSRASMAALRRAQMFHTGVRLLAPETIKVPQMAESITEGTLKQWSKQVGDTVNQDDEVATIETDKIDVTVNAPMSGKIVELLFNEEDTVTVGADMFRIEPGEGGASASSQAPKEEKKPEPAAEESKPAPKEESEPAPAPPKGEKEEVKESKKEEKSEKKEDKKEKKEKKEDKKEYETPKPVAGSRGETRVKMNRMRLRIAERLKQSQNAAASLTTFNEIDMGSLMEMRKKYKDEVLDKQGVKLGFMSAFAKACCLALREIPVANASIEDEYIVYRDYVDLSVAVATPKGLVTPVVRNAETMNFVEIEREISALGKKARDNKLTLEDMAGGTFTISNGGVFGSLFGTPIINLPQAAVLGLATREKKLTERSGPGMHAIKDRPVVVDGKIEIRPIMVVALTYDHRLLDGREAVTFLDVDLARVPEQGRSTEVRAKQGQSEASCSFARLFLPASTDTPRTPVRICPSGSSLSHFPILLNIRIDYPLSTSMSAVAIQTLPVGFHPTFQQSRHSAAPPAALLTPAKTRTPGIITLSKPVNAQRQSPRQRKATASAVPAAPSATPKSEKSRKPRSRPSSDEEHETPSKPRGRRQNAEKQSPNGSPAAPKRRNPSRARQTPSPESDPTPAPQLQKPSGRLAKHRRGFTKSTPALCAAVSTAGSAPVPVPQLSSSASHPTGLSRSAPLATPPMSQSIPARMRRTLTGNGREEQQKDTPPSPSPRRVREPSKGPLTAPLASGFPIRPVHARSPSEALFNLSLDEPEDEPQDMPVLFRNRGGDKVYAGGRFQNGPDPTMLPAPSFLTGVKVLYYNRLDRFYCYINLFITLSPPPLGATLKLLRPSSPTSFLGYLFLPTPGYPPPTSDLMLYMDSFLPSPSVVKL</sequence>
<evidence type="ECO:0000256" key="9">
    <source>
        <dbReference type="ARBA" id="ARBA00023315"/>
    </source>
</evidence>
<keyword evidence="5" id="KW-0816">Tricarboxylic acid cycle</keyword>
<dbReference type="GO" id="GO:0004149">
    <property type="term" value="F:dihydrolipoyllysine-residue succinyltransferase activity"/>
    <property type="evidence" value="ECO:0007669"/>
    <property type="project" value="UniProtKB-EC"/>
</dbReference>
<dbReference type="PROSITE" id="PS50968">
    <property type="entry name" value="BIOTINYL_LIPOYL"/>
    <property type="match status" value="1"/>
</dbReference>